<evidence type="ECO:0000256" key="1">
    <source>
        <dbReference type="SAM" id="MobiDB-lite"/>
    </source>
</evidence>
<reference evidence="2" key="1">
    <citation type="submission" date="2023-04" db="EMBL/GenBank/DDBJ databases">
        <authorList>
            <consortium name="ELIXIR-Norway"/>
        </authorList>
    </citation>
    <scope>NUCLEOTIDE SEQUENCE [LARGE SCALE GENOMIC DNA]</scope>
</reference>
<organism evidence="2 3">
    <name type="scientific">Rangifer tarandus platyrhynchus</name>
    <name type="common">Svalbard reindeer</name>
    <dbReference type="NCBI Taxonomy" id="3082113"/>
    <lineage>
        <taxon>Eukaryota</taxon>
        <taxon>Metazoa</taxon>
        <taxon>Chordata</taxon>
        <taxon>Craniata</taxon>
        <taxon>Vertebrata</taxon>
        <taxon>Euteleostomi</taxon>
        <taxon>Mammalia</taxon>
        <taxon>Eutheria</taxon>
        <taxon>Laurasiatheria</taxon>
        <taxon>Artiodactyla</taxon>
        <taxon>Ruminantia</taxon>
        <taxon>Pecora</taxon>
        <taxon>Cervidae</taxon>
        <taxon>Odocoileinae</taxon>
        <taxon>Rangifer</taxon>
    </lineage>
</organism>
<name>A0ABN8ZVL6_RANTA</name>
<dbReference type="EMBL" id="OX459943">
    <property type="protein sequence ID" value="CAI9177583.1"/>
    <property type="molecule type" value="Genomic_DNA"/>
</dbReference>
<keyword evidence="3" id="KW-1185">Reference proteome</keyword>
<sequence length="127" mass="14856">MTYRRPFLPTDILVNEDLNQALRYIIYLGQVQKQSRTVPTRHCQLPLKIHRKEQFLHKETPVTKFSLKPGRGSPNQPLARGKSPYSNLNHPHCCQTEREWVYLSRLKILPPETAQEKNSTPVSQRKI</sequence>
<protein>
    <submittedName>
        <fullName evidence="2">Uncharacterized protein</fullName>
    </submittedName>
</protein>
<dbReference type="Proteomes" id="UP001176941">
    <property type="component" value="Chromosome 7"/>
</dbReference>
<evidence type="ECO:0000313" key="3">
    <source>
        <dbReference type="Proteomes" id="UP001176941"/>
    </source>
</evidence>
<evidence type="ECO:0000313" key="2">
    <source>
        <dbReference type="EMBL" id="CAI9177583.1"/>
    </source>
</evidence>
<proteinExistence type="predicted"/>
<feature type="region of interest" description="Disordered" evidence="1">
    <location>
        <begin position="64"/>
        <end position="86"/>
    </location>
</feature>
<accession>A0ABN8ZVL6</accession>
<gene>
    <name evidence="2" type="ORF">MRATA1EN1_LOCUS26545</name>
</gene>